<keyword evidence="7" id="KW-1185">Reference proteome</keyword>
<evidence type="ECO:0000256" key="5">
    <source>
        <dbReference type="SAM" id="Phobius"/>
    </source>
</evidence>
<feature type="transmembrane region" description="Helical" evidence="5">
    <location>
        <begin position="16"/>
        <end position="35"/>
    </location>
</feature>
<dbReference type="EMBL" id="FMZH01000020">
    <property type="protein sequence ID" value="SDE41256.1"/>
    <property type="molecule type" value="Genomic_DNA"/>
</dbReference>
<evidence type="ECO:0000313" key="6">
    <source>
        <dbReference type="EMBL" id="SDE41256.1"/>
    </source>
</evidence>
<evidence type="ECO:0000256" key="3">
    <source>
        <dbReference type="ARBA" id="ARBA00022989"/>
    </source>
</evidence>
<keyword evidence="4 5" id="KW-0472">Membrane</keyword>
<gene>
    <name evidence="6" type="ORF">SAMN04488024_12044</name>
</gene>
<dbReference type="Proteomes" id="UP000199455">
    <property type="component" value="Unassembled WGS sequence"/>
</dbReference>
<dbReference type="AlphaFoldDB" id="A0A1G7CRG6"/>
<dbReference type="RefSeq" id="WP_090773166.1">
    <property type="nucleotide sequence ID" value="NZ_FMZH01000020.1"/>
</dbReference>
<evidence type="ECO:0000256" key="2">
    <source>
        <dbReference type="ARBA" id="ARBA00022692"/>
    </source>
</evidence>
<name>A0A1G7CRG6_9SPHI</name>
<keyword evidence="3 5" id="KW-1133">Transmembrane helix</keyword>
<evidence type="ECO:0000256" key="4">
    <source>
        <dbReference type="ARBA" id="ARBA00023136"/>
    </source>
</evidence>
<feature type="transmembrane region" description="Helical" evidence="5">
    <location>
        <begin position="51"/>
        <end position="73"/>
    </location>
</feature>
<dbReference type="InterPro" id="IPR019109">
    <property type="entry name" value="MamF_MmsF"/>
</dbReference>
<sequence length="124" mass="13966">METNTPFSTADSGKNAAIVSYFWFIGWLIAYFAMYKDNQTELSRYHLKQTLLFHLVSTVLSWGLSLFLIPLLFTTGFETGIYILRIIQIGLFVLWIIGLIGAAQGEKKAIPLIGDRAQTMFPGI</sequence>
<reference evidence="7" key="1">
    <citation type="submission" date="2016-10" db="EMBL/GenBank/DDBJ databases">
        <authorList>
            <person name="Varghese N."/>
            <person name="Submissions S."/>
        </authorList>
    </citation>
    <scope>NUCLEOTIDE SEQUENCE [LARGE SCALE GENOMIC DNA]</scope>
    <source>
        <strain evidence="7">DSM 18609</strain>
    </source>
</reference>
<feature type="transmembrane region" description="Helical" evidence="5">
    <location>
        <begin position="79"/>
        <end position="103"/>
    </location>
</feature>
<organism evidence="6 7">
    <name type="scientific">Pedobacter soli</name>
    <dbReference type="NCBI Taxonomy" id="390242"/>
    <lineage>
        <taxon>Bacteria</taxon>
        <taxon>Pseudomonadati</taxon>
        <taxon>Bacteroidota</taxon>
        <taxon>Sphingobacteriia</taxon>
        <taxon>Sphingobacteriales</taxon>
        <taxon>Sphingobacteriaceae</taxon>
        <taxon>Pedobacter</taxon>
    </lineage>
</organism>
<accession>A0A1G7CRG6</accession>
<comment type="subcellular location">
    <subcellularLocation>
        <location evidence="1">Membrane</location>
        <topology evidence="1">Multi-pass membrane protein</topology>
    </subcellularLocation>
</comment>
<protein>
    <submittedName>
        <fullName evidence="6">Uncharacterized membrane protein</fullName>
    </submittedName>
</protein>
<dbReference type="STRING" id="390242.SAMN04488024_12044"/>
<proteinExistence type="predicted"/>
<keyword evidence="2 5" id="KW-0812">Transmembrane</keyword>
<evidence type="ECO:0000256" key="1">
    <source>
        <dbReference type="ARBA" id="ARBA00004141"/>
    </source>
</evidence>
<dbReference type="Pfam" id="PF09685">
    <property type="entry name" value="MamF_MmsF"/>
    <property type="match status" value="1"/>
</dbReference>
<evidence type="ECO:0000313" key="7">
    <source>
        <dbReference type="Proteomes" id="UP000199455"/>
    </source>
</evidence>